<feature type="compositionally biased region" description="Basic and acidic residues" evidence="1">
    <location>
        <begin position="1"/>
        <end position="10"/>
    </location>
</feature>
<evidence type="ECO:0000313" key="2">
    <source>
        <dbReference type="EMBL" id="GAA5225916.1"/>
    </source>
</evidence>
<protein>
    <submittedName>
        <fullName evidence="2">Uncharacterized protein</fullName>
    </submittedName>
</protein>
<comment type="caution">
    <text evidence="2">The sequence shown here is derived from an EMBL/GenBank/DDBJ whole genome shotgun (WGS) entry which is preliminary data.</text>
</comment>
<evidence type="ECO:0000313" key="3">
    <source>
        <dbReference type="Proteomes" id="UP001501257"/>
    </source>
</evidence>
<proteinExistence type="predicted"/>
<dbReference type="RefSeq" id="WP_210100681.1">
    <property type="nucleotide sequence ID" value="NZ_BAABLK010000008.1"/>
</dbReference>
<evidence type="ECO:0000256" key="1">
    <source>
        <dbReference type="SAM" id="MobiDB-lite"/>
    </source>
</evidence>
<gene>
    <name evidence="2" type="ORF">GCM10025778_04460</name>
</gene>
<dbReference type="EMBL" id="BAABLK010000008">
    <property type="protein sequence ID" value="GAA5225916.1"/>
    <property type="molecule type" value="Genomic_DNA"/>
</dbReference>
<name>A0ABP9TID6_9MICC</name>
<reference evidence="3" key="1">
    <citation type="journal article" date="2019" name="Int. J. Syst. Evol. Microbiol.">
        <title>The Global Catalogue of Microorganisms (GCM) 10K type strain sequencing project: providing services to taxonomists for standard genome sequencing and annotation.</title>
        <authorList>
            <consortium name="The Broad Institute Genomics Platform"/>
            <consortium name="The Broad Institute Genome Sequencing Center for Infectious Disease"/>
            <person name="Wu L."/>
            <person name="Ma J."/>
        </authorList>
    </citation>
    <scope>NUCLEOTIDE SEQUENCE [LARGE SCALE GENOMIC DNA]</scope>
    <source>
        <strain evidence="3">JCM 18952</strain>
    </source>
</reference>
<keyword evidence="3" id="KW-1185">Reference proteome</keyword>
<feature type="region of interest" description="Disordered" evidence="1">
    <location>
        <begin position="1"/>
        <end position="22"/>
    </location>
</feature>
<sequence length="321" mass="34929">MNEQTGKQHPEDDEADDFGTVSFGRVSGGTANGLPYLSSLSYHFDDGAPDPVAGKQAFGTDIAALNGALVDYDRVLASRADDFTSAFATVPGEDELSGASDRVHEALESLGLSHQAYTGHAFLQGPLYREPYVSSEELRAQLLESSEFTEDVDLDEHCDLPSPHELGSTVVFDRVLHQSATEVLRLDMAKVFSRGVMLVIDYANLRGADEDALLWFRRSNEQHGNVGISLQLHDPAGGKPYSSELQWAEANNGPRCYVLNAHFWVPGASEAESLLGRLTVTDAITADGSMEPLVTDIRIDTAQLREAETRVRSIGHWEPGP</sequence>
<accession>A0ABP9TID6</accession>
<dbReference type="Proteomes" id="UP001501257">
    <property type="component" value="Unassembled WGS sequence"/>
</dbReference>
<organism evidence="2 3">
    <name type="scientific">Paeniglutamicibacter antarcticus</name>
    <dbReference type="NCBI Taxonomy" id="494023"/>
    <lineage>
        <taxon>Bacteria</taxon>
        <taxon>Bacillati</taxon>
        <taxon>Actinomycetota</taxon>
        <taxon>Actinomycetes</taxon>
        <taxon>Micrococcales</taxon>
        <taxon>Micrococcaceae</taxon>
        <taxon>Paeniglutamicibacter</taxon>
    </lineage>
</organism>